<organism evidence="8 9">
    <name type="scientific">Peptostreptococcus russellii</name>
    <dbReference type="NCBI Taxonomy" id="215200"/>
    <lineage>
        <taxon>Bacteria</taxon>
        <taxon>Bacillati</taxon>
        <taxon>Bacillota</taxon>
        <taxon>Clostridia</taxon>
        <taxon>Peptostreptococcales</taxon>
        <taxon>Peptostreptococcaceae</taxon>
        <taxon>Peptostreptococcus</taxon>
    </lineage>
</organism>
<accession>A0A2P7Q1C6</accession>
<evidence type="ECO:0000256" key="4">
    <source>
        <dbReference type="ARBA" id="ARBA00022833"/>
    </source>
</evidence>
<evidence type="ECO:0000313" key="9">
    <source>
        <dbReference type="Proteomes" id="UP000241434"/>
    </source>
</evidence>
<keyword evidence="9" id="KW-1185">Reference proteome</keyword>
<dbReference type="GO" id="GO:0006508">
    <property type="term" value="P:proteolysis"/>
    <property type="evidence" value="ECO:0007669"/>
    <property type="project" value="UniProtKB-KW"/>
</dbReference>
<dbReference type="NCBIfam" id="TIGR02289">
    <property type="entry name" value="M3_not_pepF"/>
    <property type="match status" value="1"/>
</dbReference>
<reference evidence="8" key="1">
    <citation type="thesis" date="2015" institute="Rutgers" country="The State University of New Jersey, 14 College Farm Rd., New Brunswick, NJ, USA">
        <title>Ammonia toxicity in bacteria and its implications for treatment of and resource recovery from highly nitrogenous organic wastes.</title>
        <authorList>
            <person name="Luther A.K."/>
        </authorList>
    </citation>
    <scope>NUCLEOTIDE SEQUENCE</scope>
    <source>
        <strain evidence="8">RT-10B</strain>
    </source>
</reference>
<evidence type="ECO:0000256" key="2">
    <source>
        <dbReference type="ARBA" id="ARBA00022723"/>
    </source>
</evidence>
<dbReference type="OrthoDB" id="9762795at2"/>
<feature type="domain" description="Peptidase M3A/M3B catalytic" evidence="7">
    <location>
        <begin position="165"/>
        <end position="268"/>
    </location>
</feature>
<evidence type="ECO:0000259" key="7">
    <source>
        <dbReference type="Pfam" id="PF01432"/>
    </source>
</evidence>
<evidence type="ECO:0000313" key="8">
    <source>
        <dbReference type="EMBL" id="PSJ31764.1"/>
    </source>
</evidence>
<dbReference type="Pfam" id="PF01432">
    <property type="entry name" value="Peptidase_M3"/>
    <property type="match status" value="2"/>
</dbReference>
<sequence>MNFNDIEYERVDYEYIKKQYLKILHKIENSSDFSKVKNLIRKLNVCRKTVLTMSTIASIRFSINTNDEFYKDEKKYWDEYSPLFSDLDIKFYKVLLDSPFESEIKDEFGEQFYRYIKTLVDSFSEEIIEDLQEENILMSEYTSLLASAKIEFDSKVCNLSDMSIYTSSNDEKLRKSAIKAHTRFFEENEDKFDELFDKLVKVRDKMAKKMGFDNFIELGYLLMNRTDYNEKMVDNLRKNVIKKYIPLANELYKEQANRINIDKLTYYDEQLEFLDGNAKAAGDGNYIMNQGRKMYAEMSKETNDFISFLLENNLFDIEAREGKAMGGYCTIIYDYNEPFIFGNFNGTVDDVDVLTHEAGHAFQVYMSKEEEMPELVFPTLDSCEIFSMSMEFFTYPWMDLFFAEDAEKYKKYHYDSAIKFLPYGSLVDHFQHEIYAHPEYSSEKRKEVWRNLEKIYLPHRDYADLDFLEKGGFWFRQGHIFKNPFYYVDYVLAQICALQFHDLMEVDRQDAWQRYLKISKLGGRYSFLELVDIAGLENPFKLI</sequence>
<dbReference type="InterPro" id="IPR011976">
    <property type="entry name" value="Pept_M3B_oligopep-rel"/>
</dbReference>
<comment type="caution">
    <text evidence="8">The sequence shown here is derived from an EMBL/GenBank/DDBJ whole genome shotgun (WGS) entry which is preliminary data.</text>
</comment>
<dbReference type="GO" id="GO:0046872">
    <property type="term" value="F:metal ion binding"/>
    <property type="evidence" value="ECO:0007669"/>
    <property type="project" value="UniProtKB-UniRule"/>
</dbReference>
<protein>
    <submittedName>
        <fullName evidence="8">Peptidase</fullName>
    </submittedName>
</protein>
<keyword evidence="3 6" id="KW-0378">Hydrolase</keyword>
<feature type="domain" description="Peptidase M3A/M3B catalytic" evidence="7">
    <location>
        <begin position="309"/>
        <end position="540"/>
    </location>
</feature>
<dbReference type="SUPFAM" id="SSF55486">
    <property type="entry name" value="Metalloproteases ('zincins'), catalytic domain"/>
    <property type="match status" value="1"/>
</dbReference>
<dbReference type="GO" id="GO:0004222">
    <property type="term" value="F:metalloendopeptidase activity"/>
    <property type="evidence" value="ECO:0007669"/>
    <property type="project" value="InterPro"/>
</dbReference>
<dbReference type="InterPro" id="IPR045090">
    <property type="entry name" value="Pept_M3A_M3B"/>
</dbReference>
<dbReference type="RefSeq" id="WP_106776508.1">
    <property type="nucleotide sequence ID" value="NZ_JYGE01000003.1"/>
</dbReference>
<dbReference type="InterPro" id="IPR001567">
    <property type="entry name" value="Pept_M3A_M3B_dom"/>
</dbReference>
<dbReference type="Gene3D" id="1.10.1370.30">
    <property type="match status" value="1"/>
</dbReference>
<keyword evidence="4 6" id="KW-0862">Zinc</keyword>
<gene>
    <name evidence="8" type="ORF">UF10_03845</name>
</gene>
<keyword evidence="5 6" id="KW-0482">Metalloprotease</keyword>
<evidence type="ECO:0000256" key="1">
    <source>
        <dbReference type="ARBA" id="ARBA00022670"/>
    </source>
</evidence>
<dbReference type="PANTHER" id="PTHR11804:SF28">
    <property type="entry name" value="OLIGOENDOPEPTIDASE F"/>
    <property type="match status" value="1"/>
</dbReference>
<dbReference type="EMBL" id="JYGE01000003">
    <property type="protein sequence ID" value="PSJ31764.1"/>
    <property type="molecule type" value="Genomic_DNA"/>
</dbReference>
<evidence type="ECO:0000256" key="6">
    <source>
        <dbReference type="RuleBase" id="RU003435"/>
    </source>
</evidence>
<dbReference type="CDD" id="cd09606">
    <property type="entry name" value="M3B_PepF"/>
    <property type="match status" value="1"/>
</dbReference>
<comment type="similarity">
    <text evidence="6">Belongs to the peptidase M3 family.</text>
</comment>
<evidence type="ECO:0000256" key="5">
    <source>
        <dbReference type="ARBA" id="ARBA00023049"/>
    </source>
</evidence>
<dbReference type="AlphaFoldDB" id="A0A2P7Q1C6"/>
<keyword evidence="1 6" id="KW-0645">Protease</keyword>
<proteinExistence type="inferred from homology"/>
<dbReference type="GO" id="GO:0006518">
    <property type="term" value="P:peptide metabolic process"/>
    <property type="evidence" value="ECO:0007669"/>
    <property type="project" value="TreeGrafter"/>
</dbReference>
<comment type="cofactor">
    <cofactor evidence="6">
        <name>Zn(2+)</name>
        <dbReference type="ChEBI" id="CHEBI:29105"/>
    </cofactor>
    <text evidence="6">Binds 1 zinc ion.</text>
</comment>
<evidence type="ECO:0000256" key="3">
    <source>
        <dbReference type="ARBA" id="ARBA00022801"/>
    </source>
</evidence>
<dbReference type="Proteomes" id="UP000241434">
    <property type="component" value="Unassembled WGS sequence"/>
</dbReference>
<name>A0A2P7Q1C6_9FIRM</name>
<keyword evidence="2 6" id="KW-0479">Metal-binding</keyword>
<dbReference type="PANTHER" id="PTHR11804">
    <property type="entry name" value="PROTEASE M3 THIMET OLIGOPEPTIDASE-RELATED"/>
    <property type="match status" value="1"/>
</dbReference>